<evidence type="ECO:0000313" key="1">
    <source>
        <dbReference type="EMBL" id="OHA93995.1"/>
    </source>
</evidence>
<comment type="caution">
    <text evidence="1">The sequence shown here is derived from an EMBL/GenBank/DDBJ whole genome shotgun (WGS) entry which is preliminary data.</text>
</comment>
<evidence type="ECO:0008006" key="3">
    <source>
        <dbReference type="Google" id="ProtNLM"/>
    </source>
</evidence>
<gene>
    <name evidence="1" type="ORF">A2W58_01900</name>
</gene>
<accession>A0A1G2T9N3</accession>
<dbReference type="Pfam" id="PF13177">
    <property type="entry name" value="DNA_pol3_delta2"/>
    <property type="match status" value="1"/>
</dbReference>
<dbReference type="InterPro" id="IPR027417">
    <property type="entry name" value="P-loop_NTPase"/>
</dbReference>
<evidence type="ECO:0000313" key="2">
    <source>
        <dbReference type="Proteomes" id="UP000179264"/>
    </source>
</evidence>
<dbReference type="SUPFAM" id="SSF52540">
    <property type="entry name" value="P-loop containing nucleoside triphosphate hydrolases"/>
    <property type="match status" value="1"/>
</dbReference>
<dbReference type="EMBL" id="MHVL01000004">
    <property type="protein sequence ID" value="OHA93995.1"/>
    <property type="molecule type" value="Genomic_DNA"/>
</dbReference>
<dbReference type="Gene3D" id="3.40.50.300">
    <property type="entry name" value="P-loop containing nucleotide triphosphate hydrolases"/>
    <property type="match status" value="1"/>
</dbReference>
<dbReference type="AlphaFoldDB" id="A0A1G2T9N3"/>
<dbReference type="Proteomes" id="UP000179264">
    <property type="component" value="Unassembled WGS sequence"/>
</dbReference>
<organism evidence="1 2">
    <name type="scientific">Candidatus Zambryskibacteria bacterium RIFCSPHIGHO2_02_38_10.5</name>
    <dbReference type="NCBI Taxonomy" id="1802742"/>
    <lineage>
        <taxon>Bacteria</taxon>
        <taxon>Candidatus Zambryskiibacteriota</taxon>
    </lineage>
</organism>
<sequence length="254" mass="28646">MQQLIDLYKNSGDLHHAYFFVGHKVDEVVSKLKHFLENIVGIKTSGNPDFSHQQFKTLMIEDARTIASAQERKSFIQGSTLYSNNLDTPCPSKKIFIIQADFITEEAQNALLKVFEEPTAGTHFFIISPQDILLPTLRSRMQVIPISLGVGDEVTHSPSVSGILDMKLSERLAKVKEITDAIKDNDPLLPEATAWQRKTKQDAITLLNQIERELYEKGTEKNSKGLKICEHARTSLYDRGAPVKMILEHVMLTI</sequence>
<protein>
    <recommendedName>
        <fullName evidence="3">DNA polymerase III subunit delta</fullName>
    </recommendedName>
</protein>
<reference evidence="1 2" key="1">
    <citation type="journal article" date="2016" name="Nat. Commun.">
        <title>Thousands of microbial genomes shed light on interconnected biogeochemical processes in an aquifer system.</title>
        <authorList>
            <person name="Anantharaman K."/>
            <person name="Brown C.T."/>
            <person name="Hug L.A."/>
            <person name="Sharon I."/>
            <person name="Castelle C.J."/>
            <person name="Probst A.J."/>
            <person name="Thomas B.C."/>
            <person name="Singh A."/>
            <person name="Wilkins M.J."/>
            <person name="Karaoz U."/>
            <person name="Brodie E.L."/>
            <person name="Williams K.H."/>
            <person name="Hubbard S.S."/>
            <person name="Banfield J.F."/>
        </authorList>
    </citation>
    <scope>NUCLEOTIDE SEQUENCE [LARGE SCALE GENOMIC DNA]</scope>
</reference>
<name>A0A1G2T9N3_9BACT</name>
<proteinExistence type="predicted"/>